<feature type="transmembrane region" description="Helical" evidence="7">
    <location>
        <begin position="296"/>
        <end position="321"/>
    </location>
</feature>
<dbReference type="GO" id="GO:0022857">
    <property type="term" value="F:transmembrane transporter activity"/>
    <property type="evidence" value="ECO:0007669"/>
    <property type="project" value="InterPro"/>
</dbReference>
<feature type="transmembrane region" description="Helical" evidence="7">
    <location>
        <begin position="106"/>
        <end position="127"/>
    </location>
</feature>
<feature type="domain" description="Major facilitator superfamily (MFS) profile" evidence="8">
    <location>
        <begin position="68"/>
        <end position="480"/>
    </location>
</feature>
<evidence type="ECO:0000256" key="5">
    <source>
        <dbReference type="ARBA" id="ARBA00023136"/>
    </source>
</evidence>
<feature type="transmembrane region" description="Helical" evidence="7">
    <location>
        <begin position="139"/>
        <end position="159"/>
    </location>
</feature>
<dbReference type="Proteomes" id="UP000053259">
    <property type="component" value="Unassembled WGS sequence"/>
</dbReference>
<evidence type="ECO:0000256" key="4">
    <source>
        <dbReference type="ARBA" id="ARBA00022989"/>
    </source>
</evidence>
<dbReference type="RefSeq" id="XP_016214968.1">
    <property type="nucleotide sequence ID" value="XM_016356879.1"/>
</dbReference>
<feature type="transmembrane region" description="Helical" evidence="7">
    <location>
        <begin position="68"/>
        <end position="86"/>
    </location>
</feature>
<dbReference type="AlphaFoldDB" id="A0A0D2B1A2"/>
<evidence type="ECO:0000313" key="10">
    <source>
        <dbReference type="Proteomes" id="UP000053259"/>
    </source>
</evidence>
<feature type="transmembrane region" description="Helical" evidence="7">
    <location>
        <begin position="361"/>
        <end position="379"/>
    </location>
</feature>
<dbReference type="VEuPathDB" id="FungiDB:PV09_03656"/>
<evidence type="ECO:0000256" key="2">
    <source>
        <dbReference type="ARBA" id="ARBA00022448"/>
    </source>
</evidence>
<keyword evidence="5 7" id="KW-0472">Membrane</keyword>
<proteinExistence type="inferred from homology"/>
<feature type="transmembrane region" description="Helical" evidence="7">
    <location>
        <begin position="165"/>
        <end position="185"/>
    </location>
</feature>
<dbReference type="HOGENOM" id="CLU_001265_0_5_1"/>
<dbReference type="PROSITE" id="PS50850">
    <property type="entry name" value="MFS"/>
    <property type="match status" value="1"/>
</dbReference>
<dbReference type="InParanoid" id="A0A0D2B1A2"/>
<dbReference type="SUPFAM" id="SSF103473">
    <property type="entry name" value="MFS general substrate transporter"/>
    <property type="match status" value="1"/>
</dbReference>
<sequence length="529" mass="58537">MSTNVDEKAAAVGLEEDTAANLNALKQTTTIDTVHNDEALKVIAQFCGDHEWTEQEEKKLRRKIDSRLLPILCITYGLQYYDKAMLGQAALFGLRKDLELETGMRYSWSASIFYLGFICGAYPAILLAQRYPIERVASAIIVVWGACLMCTTACSSWKGLYAQRFFLGFLESGISPMFMLVVGGWYKKNEQALRMGAWYCCTGYVSIVSPLINYGLGHINGSLAQWKYMYLVAGALTILWAIIIFFLMPPDPIRAKGFSDRERYVAVARLQSNNAGVRNTHFKIAHVWDAATDLRFWLAFSMAFLLMIANGPVSSFTPIIISGFGYSGLNALLLTMPAGFVSGTIELLAPLAAYKIPKARTYIIFICECGTIMASALLWKLSRSSKGGLLFAVYFLPSFGGAYAVMMGLQIANTAGYTKRSVTSSGLFVGYCLGNFVGPFLFKVKDAPEYAPGFTACIATSVAAACLSIVYRFFCIWENNRRDDTGIAEAYEHAYEDDLTDRKVSYRKLQQLPRPSQPQLAAALKSTAR</sequence>
<dbReference type="PANTHER" id="PTHR43791">
    <property type="entry name" value="PERMEASE-RELATED"/>
    <property type="match status" value="1"/>
</dbReference>
<evidence type="ECO:0000256" key="7">
    <source>
        <dbReference type="SAM" id="Phobius"/>
    </source>
</evidence>
<dbReference type="EMBL" id="KN847538">
    <property type="protein sequence ID" value="KIW05099.1"/>
    <property type="molecule type" value="Genomic_DNA"/>
</dbReference>
<keyword evidence="10" id="KW-1185">Reference proteome</keyword>
<dbReference type="Pfam" id="PF07690">
    <property type="entry name" value="MFS_1"/>
    <property type="match status" value="1"/>
</dbReference>
<dbReference type="InterPro" id="IPR020846">
    <property type="entry name" value="MFS_dom"/>
</dbReference>
<dbReference type="GeneID" id="27311629"/>
<dbReference type="FunFam" id="1.20.1250.20:FF:000064">
    <property type="entry name" value="MFS allantoate transporter"/>
    <property type="match status" value="1"/>
</dbReference>
<evidence type="ECO:0000313" key="9">
    <source>
        <dbReference type="EMBL" id="KIW05099.1"/>
    </source>
</evidence>
<evidence type="ECO:0000259" key="8">
    <source>
        <dbReference type="PROSITE" id="PS50850"/>
    </source>
</evidence>
<keyword evidence="3 7" id="KW-0812">Transmembrane</keyword>
<comment type="similarity">
    <text evidence="6">Belongs to the major facilitator superfamily. Allantoate permease family.</text>
</comment>
<gene>
    <name evidence="9" type="ORF">PV09_03656</name>
</gene>
<dbReference type="OrthoDB" id="6730379at2759"/>
<feature type="transmembrane region" description="Helical" evidence="7">
    <location>
        <begin position="228"/>
        <end position="248"/>
    </location>
</feature>
<accession>A0A0D2B1A2</accession>
<dbReference type="PANTHER" id="PTHR43791:SF35">
    <property type="entry name" value="MAJOR FACILITATOR SUPERFAMILY (MFS) PROFILE DOMAIN-CONTAINING PROTEIN"/>
    <property type="match status" value="1"/>
</dbReference>
<evidence type="ECO:0000256" key="1">
    <source>
        <dbReference type="ARBA" id="ARBA00004141"/>
    </source>
</evidence>
<keyword evidence="4 7" id="KW-1133">Transmembrane helix</keyword>
<dbReference type="GO" id="GO:0016020">
    <property type="term" value="C:membrane"/>
    <property type="evidence" value="ECO:0007669"/>
    <property type="project" value="UniProtKB-SubCell"/>
</dbReference>
<feature type="transmembrane region" description="Helical" evidence="7">
    <location>
        <begin position="391"/>
        <end position="409"/>
    </location>
</feature>
<feature type="transmembrane region" description="Helical" evidence="7">
    <location>
        <begin position="421"/>
        <end position="441"/>
    </location>
</feature>
<evidence type="ECO:0000256" key="6">
    <source>
        <dbReference type="ARBA" id="ARBA00037968"/>
    </source>
</evidence>
<keyword evidence="2" id="KW-0813">Transport</keyword>
<comment type="subcellular location">
    <subcellularLocation>
        <location evidence="1">Membrane</location>
        <topology evidence="1">Multi-pass membrane protein</topology>
    </subcellularLocation>
</comment>
<protein>
    <recommendedName>
        <fullName evidence="8">Major facilitator superfamily (MFS) profile domain-containing protein</fullName>
    </recommendedName>
</protein>
<reference evidence="9 10" key="1">
    <citation type="submission" date="2015-01" db="EMBL/GenBank/DDBJ databases">
        <title>The Genome Sequence of Ochroconis gallopava CBS43764.</title>
        <authorList>
            <consortium name="The Broad Institute Genomics Platform"/>
            <person name="Cuomo C."/>
            <person name="de Hoog S."/>
            <person name="Gorbushina A."/>
            <person name="Stielow B."/>
            <person name="Teixiera M."/>
            <person name="Abouelleil A."/>
            <person name="Chapman S.B."/>
            <person name="Priest M."/>
            <person name="Young S.K."/>
            <person name="Wortman J."/>
            <person name="Nusbaum C."/>
            <person name="Birren B."/>
        </authorList>
    </citation>
    <scope>NUCLEOTIDE SEQUENCE [LARGE SCALE GENOMIC DNA]</scope>
    <source>
        <strain evidence="9 10">CBS 43764</strain>
    </source>
</reference>
<dbReference type="Gene3D" id="1.20.1250.20">
    <property type="entry name" value="MFS general substrate transporter like domains"/>
    <property type="match status" value="2"/>
</dbReference>
<dbReference type="InterPro" id="IPR036259">
    <property type="entry name" value="MFS_trans_sf"/>
</dbReference>
<dbReference type="InterPro" id="IPR011701">
    <property type="entry name" value="MFS"/>
</dbReference>
<feature type="transmembrane region" description="Helical" evidence="7">
    <location>
        <begin position="453"/>
        <end position="474"/>
    </location>
</feature>
<feature type="transmembrane region" description="Helical" evidence="7">
    <location>
        <begin position="197"/>
        <end position="216"/>
    </location>
</feature>
<evidence type="ECO:0000256" key="3">
    <source>
        <dbReference type="ARBA" id="ARBA00022692"/>
    </source>
</evidence>
<organism evidence="9 10">
    <name type="scientific">Verruconis gallopava</name>
    <dbReference type="NCBI Taxonomy" id="253628"/>
    <lineage>
        <taxon>Eukaryota</taxon>
        <taxon>Fungi</taxon>
        <taxon>Dikarya</taxon>
        <taxon>Ascomycota</taxon>
        <taxon>Pezizomycotina</taxon>
        <taxon>Dothideomycetes</taxon>
        <taxon>Pleosporomycetidae</taxon>
        <taxon>Venturiales</taxon>
        <taxon>Sympoventuriaceae</taxon>
        <taxon>Verruconis</taxon>
    </lineage>
</organism>
<name>A0A0D2B1A2_9PEZI</name>
<feature type="transmembrane region" description="Helical" evidence="7">
    <location>
        <begin position="327"/>
        <end position="349"/>
    </location>
</feature>